<keyword evidence="7" id="KW-1185">Reference proteome</keyword>
<keyword evidence="3" id="KW-0808">Transferase</keyword>
<dbReference type="PANTHER" id="PTHR43369">
    <property type="entry name" value="PHOSPHORIBOSYLGLYCINAMIDE FORMYLTRANSFERASE"/>
    <property type="match status" value="1"/>
</dbReference>
<comment type="pathway">
    <text evidence="1">Purine metabolism; IMP biosynthesis via de novo pathway; N(2)-formyl-N(1)-(5-phospho-D-ribosyl)glycinamide from N(1)-(5-phospho-D-ribosyl)glycinamide (10-formyl THF route): step 1/1.</text>
</comment>
<evidence type="ECO:0000256" key="2">
    <source>
        <dbReference type="ARBA" id="ARBA00012254"/>
    </source>
</evidence>
<dbReference type="Proteomes" id="UP001191082">
    <property type="component" value="Unassembled WGS sequence"/>
</dbReference>
<dbReference type="InterPro" id="IPR002376">
    <property type="entry name" value="Formyl_transf_N"/>
</dbReference>
<reference evidence="6 7" key="1">
    <citation type="submission" date="2019-05" db="EMBL/GenBank/DDBJ databases">
        <title>Marivita sp. nov. isolated from sea sediment.</title>
        <authorList>
            <person name="Kim W."/>
        </authorList>
    </citation>
    <scope>NUCLEOTIDE SEQUENCE [LARGE SCALE GENOMIC DNA]</scope>
    <source>
        <strain evidence="6 7">CAU 1492</strain>
    </source>
</reference>
<evidence type="ECO:0000256" key="3">
    <source>
        <dbReference type="ARBA" id="ARBA00022679"/>
    </source>
</evidence>
<organism evidence="6 7">
    <name type="scientific">Arenibacterium halophilum</name>
    <dbReference type="NCBI Taxonomy" id="2583821"/>
    <lineage>
        <taxon>Bacteria</taxon>
        <taxon>Pseudomonadati</taxon>
        <taxon>Pseudomonadota</taxon>
        <taxon>Alphaproteobacteria</taxon>
        <taxon>Rhodobacterales</taxon>
        <taxon>Paracoccaceae</taxon>
        <taxon>Arenibacterium</taxon>
    </lineage>
</organism>
<keyword evidence="4" id="KW-0658">Purine biosynthesis</keyword>
<protein>
    <recommendedName>
        <fullName evidence="2">phosphoribosylglycinamide formyltransferase 1</fullName>
        <ecNumber evidence="2">2.1.2.2</ecNumber>
    </recommendedName>
</protein>
<gene>
    <name evidence="6" type="ORF">FGK64_12280</name>
</gene>
<feature type="domain" description="Formyl transferase N-terminal" evidence="5">
    <location>
        <begin position="47"/>
        <end position="158"/>
    </location>
</feature>
<dbReference type="PANTHER" id="PTHR43369:SF2">
    <property type="entry name" value="PHOSPHORIBOSYLGLYCINAMIDE FORMYLTRANSFERASE"/>
    <property type="match status" value="1"/>
</dbReference>
<dbReference type="SUPFAM" id="SSF53328">
    <property type="entry name" value="Formyltransferase"/>
    <property type="match status" value="1"/>
</dbReference>
<dbReference type="RefSeq" id="WP_138864061.1">
    <property type="nucleotide sequence ID" value="NZ_VCPC01000002.1"/>
</dbReference>
<dbReference type="Pfam" id="PF00551">
    <property type="entry name" value="Formyl_trans_N"/>
    <property type="match status" value="1"/>
</dbReference>
<accession>A0ABY2XCN9</accession>
<name>A0ABY2XCN9_9RHOB</name>
<evidence type="ECO:0000313" key="7">
    <source>
        <dbReference type="Proteomes" id="UP001191082"/>
    </source>
</evidence>
<dbReference type="EMBL" id="VCPC01000002">
    <property type="protein sequence ID" value="TMV13507.1"/>
    <property type="molecule type" value="Genomic_DNA"/>
</dbReference>
<evidence type="ECO:0000256" key="1">
    <source>
        <dbReference type="ARBA" id="ARBA00005054"/>
    </source>
</evidence>
<dbReference type="InterPro" id="IPR036477">
    <property type="entry name" value="Formyl_transf_N_sf"/>
</dbReference>
<sequence>MIGLCAVCSAGGSAFFTAFDMAREAGLVDPGSTLVLTDRPCDAEARAVERDIAHRRIDWTTRDAFSTQAAEEFRRHDITFGLLYFLRLIGPELYEGFEIQNIHPSLLPAFPGFGAVRAARGANARFLGATLHNVDGSIDAGPIVAQVVSPLPNDASPETDNKLSYVQKVYLTLVAIERAAGPCVPRVTASANPALAAQALRAAFAGFLADNAPGAMQP</sequence>
<evidence type="ECO:0000313" key="6">
    <source>
        <dbReference type="EMBL" id="TMV13507.1"/>
    </source>
</evidence>
<proteinExistence type="predicted"/>
<evidence type="ECO:0000256" key="4">
    <source>
        <dbReference type="ARBA" id="ARBA00022755"/>
    </source>
</evidence>
<evidence type="ECO:0000259" key="5">
    <source>
        <dbReference type="Pfam" id="PF00551"/>
    </source>
</evidence>
<dbReference type="EC" id="2.1.2.2" evidence="2"/>
<comment type="caution">
    <text evidence="6">The sequence shown here is derived from an EMBL/GenBank/DDBJ whole genome shotgun (WGS) entry which is preliminary data.</text>
</comment>
<dbReference type="Gene3D" id="3.40.50.170">
    <property type="entry name" value="Formyl transferase, N-terminal domain"/>
    <property type="match status" value="1"/>
</dbReference>